<proteinExistence type="predicted"/>
<evidence type="ECO:0000313" key="2">
    <source>
        <dbReference type="EMBL" id="MBC5660090.1"/>
    </source>
</evidence>
<dbReference type="InterPro" id="IPR029063">
    <property type="entry name" value="SAM-dependent_MTases_sf"/>
</dbReference>
<dbReference type="Pfam" id="PF04816">
    <property type="entry name" value="TrmK"/>
    <property type="match status" value="1"/>
</dbReference>
<dbReference type="EMBL" id="JACOOR010000005">
    <property type="protein sequence ID" value="MBC5660090.1"/>
    <property type="molecule type" value="Genomic_DNA"/>
</dbReference>
<keyword evidence="1" id="KW-0175">Coiled coil</keyword>
<dbReference type="PANTHER" id="PTHR38451:SF1">
    <property type="entry name" value="TRNA (ADENINE(22)-N(1))-METHYLTRANSFERASE"/>
    <property type="match status" value="1"/>
</dbReference>
<dbReference type="Gene3D" id="3.40.50.150">
    <property type="entry name" value="Vaccinia Virus protein VP39"/>
    <property type="match status" value="1"/>
</dbReference>
<dbReference type="PIRSF" id="PIRSF018637">
    <property type="entry name" value="TrmK"/>
    <property type="match status" value="1"/>
</dbReference>
<comment type="caution">
    <text evidence="2">The sequence shown here is derived from an EMBL/GenBank/DDBJ whole genome shotgun (WGS) entry which is preliminary data.</text>
</comment>
<dbReference type="GO" id="GO:0032259">
    <property type="term" value="P:methylation"/>
    <property type="evidence" value="ECO:0007669"/>
    <property type="project" value="UniProtKB-KW"/>
</dbReference>
<keyword evidence="2" id="KW-0808">Transferase</keyword>
<reference evidence="2" key="1">
    <citation type="submission" date="2020-08" db="EMBL/GenBank/DDBJ databases">
        <title>Genome public.</title>
        <authorList>
            <person name="Liu C."/>
            <person name="Sun Q."/>
        </authorList>
    </citation>
    <scope>NUCLEOTIDE SEQUENCE</scope>
    <source>
        <strain evidence="2">NSJ-68</strain>
    </source>
</reference>
<keyword evidence="3" id="KW-1185">Reference proteome</keyword>
<evidence type="ECO:0000313" key="3">
    <source>
        <dbReference type="Proteomes" id="UP000649345"/>
    </source>
</evidence>
<dbReference type="AlphaFoldDB" id="A0A923LCH7"/>
<protein>
    <submittedName>
        <fullName evidence="2">SAM-dependent methyltransferase</fullName>
    </submittedName>
</protein>
<feature type="coiled-coil region" evidence="1">
    <location>
        <begin position="206"/>
        <end position="233"/>
    </location>
</feature>
<dbReference type="Proteomes" id="UP000649345">
    <property type="component" value="Unassembled WGS sequence"/>
</dbReference>
<dbReference type="RefSeq" id="WP_186873537.1">
    <property type="nucleotide sequence ID" value="NZ_JACOOR010000005.1"/>
</dbReference>
<organism evidence="2 3">
    <name type="scientific">Anaerosacchariphilus hominis</name>
    <dbReference type="NCBI Taxonomy" id="2763017"/>
    <lineage>
        <taxon>Bacteria</taxon>
        <taxon>Bacillati</taxon>
        <taxon>Bacillota</taxon>
        <taxon>Clostridia</taxon>
        <taxon>Lachnospirales</taxon>
        <taxon>Lachnospiraceae</taxon>
        <taxon>Anaerosacchariphilus</taxon>
    </lineage>
</organism>
<keyword evidence="2" id="KW-0489">Methyltransferase</keyword>
<dbReference type="GO" id="GO:0160105">
    <property type="term" value="F:tRNA (adenine(22)-N1)-methyltransferase activity"/>
    <property type="evidence" value="ECO:0007669"/>
    <property type="project" value="InterPro"/>
</dbReference>
<dbReference type="PANTHER" id="PTHR38451">
    <property type="entry name" value="TRNA (ADENINE(22)-N(1))-METHYLTRANSFERASE"/>
    <property type="match status" value="1"/>
</dbReference>
<gene>
    <name evidence="2" type="ORF">H8S44_09925</name>
</gene>
<dbReference type="InterPro" id="IPR006901">
    <property type="entry name" value="TrmK"/>
</dbReference>
<sequence>MNISRRLNRLADMVTEGSRLADVGTDHGYVPLCLCGQKRIQRAIAMDVNQGPLERAKAHIREAGMEGQIETRLSDGLTALRAGEADTILIAGMGGPLTIRILREGAHALPGVKELILQPQSEIGEVRRFLRENGWQIVREDILQEDGKYYPMFRAVPAEAPESCSEEEYRFGKTELQESPQVLLEFLEKRIRVNESICAGLPEGDEERIRERKREVEQELALLQKVRTCLEKRQNGGSL</sequence>
<dbReference type="SUPFAM" id="SSF53335">
    <property type="entry name" value="S-adenosyl-L-methionine-dependent methyltransferases"/>
    <property type="match status" value="1"/>
</dbReference>
<name>A0A923LCH7_9FIRM</name>
<accession>A0A923LCH7</accession>
<evidence type="ECO:0000256" key="1">
    <source>
        <dbReference type="SAM" id="Coils"/>
    </source>
</evidence>